<keyword evidence="9" id="KW-1185">Reference proteome</keyword>
<dbReference type="PANTHER" id="PTHR47268:SF4">
    <property type="entry name" value="ACYLPHOSPHATASE"/>
    <property type="match status" value="1"/>
</dbReference>
<evidence type="ECO:0000256" key="6">
    <source>
        <dbReference type="RuleBase" id="RU004168"/>
    </source>
</evidence>
<dbReference type="InterPro" id="IPR036046">
    <property type="entry name" value="Acylphosphatase-like_dom_sf"/>
</dbReference>
<evidence type="ECO:0000313" key="9">
    <source>
        <dbReference type="Proteomes" id="UP000051160"/>
    </source>
</evidence>
<evidence type="ECO:0000259" key="7">
    <source>
        <dbReference type="PROSITE" id="PS51160"/>
    </source>
</evidence>
<comment type="catalytic activity">
    <reaction evidence="4 5">
        <text>an acyl phosphate + H2O = a carboxylate + phosphate + H(+)</text>
        <dbReference type="Rhea" id="RHEA:14965"/>
        <dbReference type="ChEBI" id="CHEBI:15377"/>
        <dbReference type="ChEBI" id="CHEBI:15378"/>
        <dbReference type="ChEBI" id="CHEBI:29067"/>
        <dbReference type="ChEBI" id="CHEBI:43474"/>
        <dbReference type="ChEBI" id="CHEBI:59918"/>
        <dbReference type="EC" id="3.6.1.7"/>
    </reaction>
</comment>
<name>A0A0R1LQZ7_9LACO</name>
<dbReference type="InterPro" id="IPR020456">
    <property type="entry name" value="Acylphosphatase"/>
</dbReference>
<feature type="domain" description="Acylphosphatase-like" evidence="7">
    <location>
        <begin position="6"/>
        <end position="93"/>
    </location>
</feature>
<feature type="active site" evidence="5">
    <location>
        <position position="39"/>
    </location>
</feature>
<dbReference type="InterPro" id="IPR001792">
    <property type="entry name" value="Acylphosphatase-like_dom"/>
</dbReference>
<comment type="similarity">
    <text evidence="1 6">Belongs to the acylphosphatase family.</text>
</comment>
<gene>
    <name evidence="8" type="ORF">FD04_GL000911</name>
</gene>
<comment type="caution">
    <text evidence="8">The sequence shown here is derived from an EMBL/GenBank/DDBJ whole genome shotgun (WGS) entry which is preliminary data.</text>
</comment>
<keyword evidence="5" id="KW-0378">Hydrolase</keyword>
<dbReference type="Pfam" id="PF00708">
    <property type="entry name" value="Acylphosphatase"/>
    <property type="match status" value="1"/>
</dbReference>
<dbReference type="InterPro" id="IPR017968">
    <property type="entry name" value="Acylphosphatase_CS"/>
</dbReference>
<evidence type="ECO:0000256" key="3">
    <source>
        <dbReference type="ARBA" id="ARBA00015991"/>
    </source>
</evidence>
<evidence type="ECO:0000256" key="2">
    <source>
        <dbReference type="ARBA" id="ARBA00012150"/>
    </source>
</evidence>
<dbReference type="PANTHER" id="PTHR47268">
    <property type="entry name" value="ACYLPHOSPHATASE"/>
    <property type="match status" value="1"/>
</dbReference>
<evidence type="ECO:0000256" key="4">
    <source>
        <dbReference type="ARBA" id="ARBA00047645"/>
    </source>
</evidence>
<dbReference type="PATRIC" id="fig|1423776.4.peg.918"/>
<dbReference type="Proteomes" id="UP000051160">
    <property type="component" value="Unassembled WGS sequence"/>
</dbReference>
<feature type="active site" evidence="5">
    <location>
        <position position="21"/>
    </location>
</feature>
<dbReference type="PROSITE" id="PS51160">
    <property type="entry name" value="ACYLPHOSPHATASE_3"/>
    <property type="match status" value="1"/>
</dbReference>
<dbReference type="Gene3D" id="3.30.70.100">
    <property type="match status" value="1"/>
</dbReference>
<evidence type="ECO:0000256" key="1">
    <source>
        <dbReference type="ARBA" id="ARBA00005614"/>
    </source>
</evidence>
<dbReference type="EMBL" id="AZEE01000028">
    <property type="protein sequence ID" value="KRK97936.1"/>
    <property type="molecule type" value="Genomic_DNA"/>
</dbReference>
<dbReference type="STRING" id="1423776.FD04_GL000911"/>
<dbReference type="PROSITE" id="PS00150">
    <property type="entry name" value="ACYLPHOSPHATASE_1"/>
    <property type="match status" value="1"/>
</dbReference>
<protein>
    <recommendedName>
        <fullName evidence="3 5">acylphosphatase</fullName>
        <ecNumber evidence="2 5">3.6.1.7</ecNumber>
    </recommendedName>
</protein>
<dbReference type="EC" id="3.6.1.7" evidence="2 5"/>
<evidence type="ECO:0000256" key="5">
    <source>
        <dbReference type="PROSITE-ProRule" id="PRU00520"/>
    </source>
</evidence>
<sequence>MILMESVIISVQGHVQGVGFRWTTLRLARQLHIVGWVKNEADGSVTIRAQAPQAQLDEFLQAIKASPSPYATVSNVTISKEPEANFKKFQITD</sequence>
<dbReference type="PRINTS" id="PR00112">
    <property type="entry name" value="ACYLPHPHTASE"/>
</dbReference>
<evidence type="ECO:0000313" key="8">
    <source>
        <dbReference type="EMBL" id="KRK97936.1"/>
    </source>
</evidence>
<reference evidence="8 9" key="1">
    <citation type="journal article" date="2015" name="Genome Announc.">
        <title>Expanding the biotechnology potential of lactobacilli through comparative genomics of 213 strains and associated genera.</title>
        <authorList>
            <person name="Sun Z."/>
            <person name="Harris H.M."/>
            <person name="McCann A."/>
            <person name="Guo C."/>
            <person name="Argimon S."/>
            <person name="Zhang W."/>
            <person name="Yang X."/>
            <person name="Jeffery I.B."/>
            <person name="Cooney J.C."/>
            <person name="Kagawa T.F."/>
            <person name="Liu W."/>
            <person name="Song Y."/>
            <person name="Salvetti E."/>
            <person name="Wrobel A."/>
            <person name="Rasinkangas P."/>
            <person name="Parkhill J."/>
            <person name="Rea M.C."/>
            <person name="O'Sullivan O."/>
            <person name="Ritari J."/>
            <person name="Douillard F.P."/>
            <person name="Paul Ross R."/>
            <person name="Yang R."/>
            <person name="Briner A.E."/>
            <person name="Felis G.E."/>
            <person name="de Vos W.M."/>
            <person name="Barrangou R."/>
            <person name="Klaenhammer T.R."/>
            <person name="Caufield P.W."/>
            <person name="Cui Y."/>
            <person name="Zhang H."/>
            <person name="O'Toole P.W."/>
        </authorList>
    </citation>
    <scope>NUCLEOTIDE SEQUENCE [LARGE SCALE GENOMIC DNA]</scope>
    <source>
        <strain evidence="8 9">DSM 19909</strain>
    </source>
</reference>
<accession>A0A0R1LQZ7</accession>
<proteinExistence type="inferred from homology"/>
<dbReference type="GO" id="GO:0003998">
    <property type="term" value="F:acylphosphatase activity"/>
    <property type="evidence" value="ECO:0007669"/>
    <property type="project" value="UniProtKB-EC"/>
</dbReference>
<dbReference type="SUPFAM" id="SSF54975">
    <property type="entry name" value="Acylphosphatase/BLUF domain-like"/>
    <property type="match status" value="1"/>
</dbReference>
<organism evidence="8 9">
    <name type="scientific">Secundilactobacillus odoratitofui DSM 19909 = JCM 15043</name>
    <dbReference type="NCBI Taxonomy" id="1423776"/>
    <lineage>
        <taxon>Bacteria</taxon>
        <taxon>Bacillati</taxon>
        <taxon>Bacillota</taxon>
        <taxon>Bacilli</taxon>
        <taxon>Lactobacillales</taxon>
        <taxon>Lactobacillaceae</taxon>
        <taxon>Secundilactobacillus</taxon>
    </lineage>
</organism>
<dbReference type="AlphaFoldDB" id="A0A0R1LQZ7"/>